<evidence type="ECO:0000313" key="1">
    <source>
        <dbReference type="EMBL" id="KAF5837904.1"/>
    </source>
</evidence>
<keyword evidence="2" id="KW-1185">Reference proteome</keyword>
<comment type="caution">
    <text evidence="1">The sequence shown here is derived from an EMBL/GenBank/DDBJ whole genome shotgun (WGS) entry which is preliminary data.</text>
</comment>
<name>A0ABQ7GTG4_DUNSA</name>
<sequence length="74" mass="8129">MNLLSFSNAYTTPLVHKDELITQPLVFPPLSQDGRAGARTASPGVAHCSRTQEIYPALLFWGYMGVQRLGGPKR</sequence>
<gene>
    <name evidence="1" type="ORF">DUNSADRAFT_3737</name>
</gene>
<proteinExistence type="predicted"/>
<dbReference type="Proteomes" id="UP000815325">
    <property type="component" value="Unassembled WGS sequence"/>
</dbReference>
<reference evidence="1" key="1">
    <citation type="submission" date="2017-08" db="EMBL/GenBank/DDBJ databases">
        <authorList>
            <person name="Polle J.E."/>
            <person name="Barry K."/>
            <person name="Cushman J."/>
            <person name="Schmutz J."/>
            <person name="Tran D."/>
            <person name="Hathwaick L.T."/>
            <person name="Yim W.C."/>
            <person name="Jenkins J."/>
            <person name="Mckie-Krisberg Z.M."/>
            <person name="Prochnik S."/>
            <person name="Lindquist E."/>
            <person name="Dockter R.B."/>
            <person name="Adam C."/>
            <person name="Molina H."/>
            <person name="Bunkerborg J."/>
            <person name="Jin E."/>
            <person name="Buchheim M."/>
            <person name="Magnuson J."/>
        </authorList>
    </citation>
    <scope>NUCLEOTIDE SEQUENCE</scope>
    <source>
        <strain evidence="1">CCAP 19/18</strain>
    </source>
</reference>
<dbReference type="EMBL" id="MU069599">
    <property type="protein sequence ID" value="KAF5837904.1"/>
    <property type="molecule type" value="Genomic_DNA"/>
</dbReference>
<organism evidence="1 2">
    <name type="scientific">Dunaliella salina</name>
    <name type="common">Green alga</name>
    <name type="synonym">Protococcus salinus</name>
    <dbReference type="NCBI Taxonomy" id="3046"/>
    <lineage>
        <taxon>Eukaryota</taxon>
        <taxon>Viridiplantae</taxon>
        <taxon>Chlorophyta</taxon>
        <taxon>core chlorophytes</taxon>
        <taxon>Chlorophyceae</taxon>
        <taxon>CS clade</taxon>
        <taxon>Chlamydomonadales</taxon>
        <taxon>Dunaliellaceae</taxon>
        <taxon>Dunaliella</taxon>
    </lineage>
</organism>
<accession>A0ABQ7GTG4</accession>
<evidence type="ECO:0000313" key="2">
    <source>
        <dbReference type="Proteomes" id="UP000815325"/>
    </source>
</evidence>
<evidence type="ECO:0008006" key="3">
    <source>
        <dbReference type="Google" id="ProtNLM"/>
    </source>
</evidence>
<protein>
    <recommendedName>
        <fullName evidence="3">Encoded protein</fullName>
    </recommendedName>
</protein>